<protein>
    <submittedName>
        <fullName evidence="4">Uncharacterized protein</fullName>
    </submittedName>
</protein>
<evidence type="ECO:0000313" key="5">
    <source>
        <dbReference type="Proteomes" id="UP000219374"/>
    </source>
</evidence>
<evidence type="ECO:0000259" key="2">
    <source>
        <dbReference type="Pfam" id="PF13387"/>
    </source>
</evidence>
<name>A0A286CWE9_9GAMM</name>
<evidence type="ECO:0000259" key="3">
    <source>
        <dbReference type="Pfam" id="PF25226"/>
    </source>
</evidence>
<dbReference type="Pfam" id="PF13387">
    <property type="entry name" value="Lnb_N"/>
    <property type="match status" value="1"/>
</dbReference>
<organism evidence="4 5">
    <name type="scientific">Pseudoxanthomonas wuyuanensis</name>
    <dbReference type="NCBI Taxonomy" id="1073196"/>
    <lineage>
        <taxon>Bacteria</taxon>
        <taxon>Pseudomonadati</taxon>
        <taxon>Pseudomonadota</taxon>
        <taxon>Gammaproteobacteria</taxon>
        <taxon>Lysobacterales</taxon>
        <taxon>Lysobacteraceae</taxon>
        <taxon>Pseudoxanthomonas</taxon>
    </lineage>
</organism>
<proteinExistence type="predicted"/>
<dbReference type="AlphaFoldDB" id="A0A286CWE9"/>
<keyword evidence="1" id="KW-0732">Signal</keyword>
<feature type="domain" description="DUF7844" evidence="3">
    <location>
        <begin position="30"/>
        <end position="131"/>
    </location>
</feature>
<dbReference type="RefSeq" id="WP_425479639.1">
    <property type="nucleotide sequence ID" value="NZ_OCND01000001.1"/>
</dbReference>
<dbReference type="Gene3D" id="3.40.390.10">
    <property type="entry name" value="Collagenase (Catalytic Domain)"/>
    <property type="match status" value="1"/>
</dbReference>
<dbReference type="Pfam" id="PF25226">
    <property type="entry name" value="DUF7844"/>
    <property type="match status" value="2"/>
</dbReference>
<reference evidence="4 5" key="1">
    <citation type="submission" date="2017-09" db="EMBL/GenBank/DDBJ databases">
        <authorList>
            <person name="Ehlers B."/>
            <person name="Leendertz F.H."/>
        </authorList>
    </citation>
    <scope>NUCLEOTIDE SEQUENCE [LARGE SCALE GENOMIC DNA]</scope>
    <source>
        <strain evidence="4 5">CGMCC 1.10978</strain>
    </source>
</reference>
<accession>A0A286CWE9</accession>
<dbReference type="InterPro" id="IPR025178">
    <property type="entry name" value="Lnb_N"/>
</dbReference>
<feature type="signal peptide" evidence="1">
    <location>
        <begin position="1"/>
        <end position="26"/>
    </location>
</feature>
<feature type="chain" id="PRO_5012334853" evidence="1">
    <location>
        <begin position="27"/>
        <end position="625"/>
    </location>
</feature>
<dbReference type="Proteomes" id="UP000219374">
    <property type="component" value="Unassembled WGS sequence"/>
</dbReference>
<dbReference type="InterPro" id="IPR057166">
    <property type="entry name" value="DUF7844"/>
</dbReference>
<keyword evidence="5" id="KW-1185">Reference proteome</keyword>
<dbReference type="GO" id="GO:0008237">
    <property type="term" value="F:metallopeptidase activity"/>
    <property type="evidence" value="ECO:0007669"/>
    <property type="project" value="InterPro"/>
</dbReference>
<gene>
    <name evidence="4" type="ORF">SAMN06296416_101271</name>
</gene>
<evidence type="ECO:0000313" key="4">
    <source>
        <dbReference type="EMBL" id="SOD50684.1"/>
    </source>
</evidence>
<evidence type="ECO:0000256" key="1">
    <source>
        <dbReference type="SAM" id="SignalP"/>
    </source>
</evidence>
<feature type="domain" description="Lnb N-terminal periplasmic" evidence="2">
    <location>
        <begin position="237"/>
        <end position="395"/>
    </location>
</feature>
<dbReference type="InterPro" id="IPR024079">
    <property type="entry name" value="MetalloPept_cat_dom_sf"/>
</dbReference>
<sequence length="625" mass="69651">MTRYRRSPPWRRLACCLLLFAGHAQAALQLEADAGALTAAQAAATRHLLDEALQRLPPAWNNGLDRRITVQWRDDLPPQVHGRAIGSLLLLDRGLLDGWMARPAAGGLEHPDARAALAAVIHELAHIYDRSPQGRLSRDPRLLDLAGWQVAPLRLGMRTSSNSFSDRSPDRYELTKPAEFVAVNLEHFLLDPDYGCRRPALFRHFSGHFGWAPPTGACAPGLVFLQAGTGVEQETPLLQLDAERVYAVDYLLAEGNEQPMSRWGHSMLRLVICAPGRPRGPDCRLDLQYHRVLSFRAFVDDVQISSWRGLSGSYPSRLFLLPLQQVIDEYTKIELRGLQSIPLRLDDAEVAGLLERAAQLHWSYDGRYYFLSNNCAVETFKLLHDGVPRLAGEPLSSITPTALLRKLRMRGIADGTVLDDEAEALRLGYRFAPLSAHFQAMFDIARTALDLPQRRVQDWFALSPDARASWLRRAEHGPSPELALRASAALLLLEQAALRQQELLARDELKRRYLGKRGRADSGAAEIAAALREFLQTEGYFSRPATLLPEPGYGLPQAEERQILRQAGSRHAARLQEQGAALRAGARQWLGPAQRAVLEGTEKNIAELGERLRRLHGQLGGMQLQ</sequence>
<dbReference type="EMBL" id="OCND01000001">
    <property type="protein sequence ID" value="SOD50684.1"/>
    <property type="molecule type" value="Genomic_DNA"/>
</dbReference>
<feature type="domain" description="DUF7844" evidence="3">
    <location>
        <begin position="136"/>
        <end position="216"/>
    </location>
</feature>